<dbReference type="SUPFAM" id="SSF53335">
    <property type="entry name" value="S-adenosyl-L-methionine-dependent methyltransferases"/>
    <property type="match status" value="1"/>
</dbReference>
<dbReference type="EMBL" id="JBIRXV010000001">
    <property type="protein sequence ID" value="MFI2320861.1"/>
    <property type="molecule type" value="Genomic_DNA"/>
</dbReference>
<keyword evidence="2 5" id="KW-0808">Transferase</keyword>
<evidence type="ECO:0000313" key="6">
    <source>
        <dbReference type="Proteomes" id="UP001611450"/>
    </source>
</evidence>
<dbReference type="Pfam" id="PF13649">
    <property type="entry name" value="Methyltransf_25"/>
    <property type="match status" value="1"/>
</dbReference>
<dbReference type="Gene3D" id="3.40.50.150">
    <property type="entry name" value="Vaccinia Virus protein VP39"/>
    <property type="match status" value="1"/>
</dbReference>
<accession>A0ABW7WEK0</accession>
<evidence type="ECO:0000259" key="4">
    <source>
        <dbReference type="Pfam" id="PF13649"/>
    </source>
</evidence>
<sequence length="224" mass="25075">MSATPHHHADRMTPTTVEYWEAFYQERERVWSGRPNFLLVREIEDLAPGTALDLGCAEGADAIWLAERGWRVTAVDVSETALARARANAARQELSGEIDWQRHDLDRTFPAGQFDLVTAQYLHSPAAGDGERTRILRRASEAVAPGGLLLIVGHAQWPSWVLEPPAHVHFPTTAEVRADLALDPAEWQVEAEEVVEREHAGPEGQPGTRKDNILRIRRSRQVCK</sequence>
<evidence type="ECO:0000256" key="3">
    <source>
        <dbReference type="ARBA" id="ARBA00022691"/>
    </source>
</evidence>
<evidence type="ECO:0000256" key="1">
    <source>
        <dbReference type="ARBA" id="ARBA00022603"/>
    </source>
</evidence>
<gene>
    <name evidence="5" type="ORF">ACH47G_10250</name>
</gene>
<feature type="domain" description="Methyltransferase" evidence="4">
    <location>
        <begin position="52"/>
        <end position="147"/>
    </location>
</feature>
<organism evidence="5 6">
    <name type="scientific">Nocardia beijingensis</name>
    <dbReference type="NCBI Taxonomy" id="95162"/>
    <lineage>
        <taxon>Bacteria</taxon>
        <taxon>Bacillati</taxon>
        <taxon>Actinomycetota</taxon>
        <taxon>Actinomycetes</taxon>
        <taxon>Mycobacteriales</taxon>
        <taxon>Nocardiaceae</taxon>
        <taxon>Nocardia</taxon>
    </lineage>
</organism>
<dbReference type="GO" id="GO:0032259">
    <property type="term" value="P:methylation"/>
    <property type="evidence" value="ECO:0007669"/>
    <property type="project" value="UniProtKB-KW"/>
</dbReference>
<dbReference type="PANTHER" id="PTHR43464:SF19">
    <property type="entry name" value="UBIQUINONE BIOSYNTHESIS O-METHYLTRANSFERASE, MITOCHONDRIAL"/>
    <property type="match status" value="1"/>
</dbReference>
<keyword evidence="1 5" id="KW-0489">Methyltransferase</keyword>
<dbReference type="EC" id="2.1.1.64" evidence="5"/>
<reference evidence="5 6" key="1">
    <citation type="submission" date="2024-10" db="EMBL/GenBank/DDBJ databases">
        <title>The Natural Products Discovery Center: Release of the First 8490 Sequenced Strains for Exploring Actinobacteria Biosynthetic Diversity.</title>
        <authorList>
            <person name="Kalkreuter E."/>
            <person name="Kautsar S.A."/>
            <person name="Yang D."/>
            <person name="Bader C.D."/>
            <person name="Teijaro C.N."/>
            <person name="Fluegel L."/>
            <person name="Davis C.M."/>
            <person name="Simpson J.R."/>
            <person name="Lauterbach L."/>
            <person name="Steele A.D."/>
            <person name="Gui C."/>
            <person name="Meng S."/>
            <person name="Li G."/>
            <person name="Viehrig K."/>
            <person name="Ye F."/>
            <person name="Su P."/>
            <person name="Kiefer A.F."/>
            <person name="Nichols A."/>
            <person name="Cepeda A.J."/>
            <person name="Yan W."/>
            <person name="Fan B."/>
            <person name="Jiang Y."/>
            <person name="Adhikari A."/>
            <person name="Zheng C.-J."/>
            <person name="Schuster L."/>
            <person name="Cowan T.M."/>
            <person name="Smanski M.J."/>
            <person name="Chevrette M.G."/>
            <person name="De Carvalho L.P.S."/>
            <person name="Shen B."/>
        </authorList>
    </citation>
    <scope>NUCLEOTIDE SEQUENCE [LARGE SCALE GENOMIC DNA]</scope>
    <source>
        <strain evidence="5 6">NPDC019626</strain>
    </source>
</reference>
<evidence type="ECO:0000313" key="5">
    <source>
        <dbReference type="EMBL" id="MFI2320861.1"/>
    </source>
</evidence>
<dbReference type="GO" id="GO:0061542">
    <property type="term" value="F:3-demethylubiquinol 3-O-methyltransferase activity"/>
    <property type="evidence" value="ECO:0007669"/>
    <property type="project" value="UniProtKB-EC"/>
</dbReference>
<dbReference type="EC" id="2.1.1.222" evidence="5"/>
<dbReference type="InterPro" id="IPR029063">
    <property type="entry name" value="SAM-dependent_MTases_sf"/>
</dbReference>
<dbReference type="Proteomes" id="UP001611450">
    <property type="component" value="Unassembled WGS sequence"/>
</dbReference>
<protein>
    <submittedName>
        <fullName evidence="5">Class I SAM-dependent methyltransferase</fullName>
        <ecNumber evidence="5">2.1.1.222</ecNumber>
        <ecNumber evidence="5">2.1.1.64</ecNumber>
    </submittedName>
</protein>
<name>A0ABW7WEK0_9NOCA</name>
<keyword evidence="6" id="KW-1185">Reference proteome</keyword>
<dbReference type="CDD" id="cd02440">
    <property type="entry name" value="AdoMet_MTases"/>
    <property type="match status" value="1"/>
</dbReference>
<dbReference type="GO" id="GO:0102208">
    <property type="term" value="F:2-polyprenyl-6-hydroxyphenol methylase activity"/>
    <property type="evidence" value="ECO:0007669"/>
    <property type="project" value="UniProtKB-EC"/>
</dbReference>
<comment type="caution">
    <text evidence="5">The sequence shown here is derived from an EMBL/GenBank/DDBJ whole genome shotgun (WGS) entry which is preliminary data.</text>
</comment>
<dbReference type="InterPro" id="IPR041698">
    <property type="entry name" value="Methyltransf_25"/>
</dbReference>
<evidence type="ECO:0000256" key="2">
    <source>
        <dbReference type="ARBA" id="ARBA00022679"/>
    </source>
</evidence>
<dbReference type="RefSeq" id="WP_396944826.1">
    <property type="nucleotide sequence ID" value="NZ_JBIRXV010000001.1"/>
</dbReference>
<proteinExistence type="predicted"/>
<dbReference type="PANTHER" id="PTHR43464">
    <property type="entry name" value="METHYLTRANSFERASE"/>
    <property type="match status" value="1"/>
</dbReference>
<keyword evidence="3" id="KW-0949">S-adenosyl-L-methionine</keyword>